<dbReference type="Proteomes" id="UP001432322">
    <property type="component" value="Unassembled WGS sequence"/>
</dbReference>
<evidence type="ECO:0000313" key="3">
    <source>
        <dbReference type="Proteomes" id="UP001432322"/>
    </source>
</evidence>
<proteinExistence type="predicted"/>
<feature type="transmembrane region" description="Helical" evidence="1">
    <location>
        <begin position="148"/>
        <end position="168"/>
    </location>
</feature>
<gene>
    <name evidence="2" type="ORF">PFISCL1PPCAC_6859</name>
</gene>
<feature type="transmembrane region" description="Helical" evidence="1">
    <location>
        <begin position="94"/>
        <end position="112"/>
    </location>
</feature>
<evidence type="ECO:0008006" key="4">
    <source>
        <dbReference type="Google" id="ProtNLM"/>
    </source>
</evidence>
<comment type="caution">
    <text evidence="2">The sequence shown here is derived from an EMBL/GenBank/DDBJ whole genome shotgun (WGS) entry which is preliminary data.</text>
</comment>
<feature type="transmembrane region" description="Helical" evidence="1">
    <location>
        <begin position="33"/>
        <end position="56"/>
    </location>
</feature>
<keyword evidence="1" id="KW-0812">Transmembrane</keyword>
<sequence length="197" mass="22857">MIRELLGIFVLPEENEEELSGFERGVRTTIDRVYRFVLASFFAYHTFQFMFSPIWMHGYVWSLNLPIDLDMADKSAGLIVDHQLKQVCYLERRVHALLLTISLMIMLWRCGFASCSQRVTTLLSLGFVSSIIVAFVRATQMKQRLFSALHEACYMFVMIFVVGLCLCIRLPSDSIHRFPVEAKIEKSEKEEETKKND</sequence>
<evidence type="ECO:0000313" key="2">
    <source>
        <dbReference type="EMBL" id="GMT15562.1"/>
    </source>
</evidence>
<keyword evidence="3" id="KW-1185">Reference proteome</keyword>
<dbReference type="EMBL" id="BTSY01000002">
    <property type="protein sequence ID" value="GMT15562.1"/>
    <property type="molecule type" value="Genomic_DNA"/>
</dbReference>
<keyword evidence="1" id="KW-0472">Membrane</keyword>
<organism evidence="2 3">
    <name type="scientific">Pristionchus fissidentatus</name>
    <dbReference type="NCBI Taxonomy" id="1538716"/>
    <lineage>
        <taxon>Eukaryota</taxon>
        <taxon>Metazoa</taxon>
        <taxon>Ecdysozoa</taxon>
        <taxon>Nematoda</taxon>
        <taxon>Chromadorea</taxon>
        <taxon>Rhabditida</taxon>
        <taxon>Rhabditina</taxon>
        <taxon>Diplogasteromorpha</taxon>
        <taxon>Diplogasteroidea</taxon>
        <taxon>Neodiplogasteridae</taxon>
        <taxon>Pristionchus</taxon>
    </lineage>
</organism>
<accession>A0AAV5V7E9</accession>
<reference evidence="2" key="1">
    <citation type="submission" date="2023-10" db="EMBL/GenBank/DDBJ databases">
        <title>Genome assembly of Pristionchus species.</title>
        <authorList>
            <person name="Yoshida K."/>
            <person name="Sommer R.J."/>
        </authorList>
    </citation>
    <scope>NUCLEOTIDE SEQUENCE</scope>
    <source>
        <strain evidence="2">RS5133</strain>
    </source>
</reference>
<name>A0AAV5V7E9_9BILA</name>
<feature type="transmembrane region" description="Helical" evidence="1">
    <location>
        <begin position="119"/>
        <end position="136"/>
    </location>
</feature>
<protein>
    <recommendedName>
        <fullName evidence="4">G protein-coupled receptor</fullName>
    </recommendedName>
</protein>
<dbReference type="AlphaFoldDB" id="A0AAV5V7E9"/>
<evidence type="ECO:0000256" key="1">
    <source>
        <dbReference type="SAM" id="Phobius"/>
    </source>
</evidence>
<keyword evidence="1" id="KW-1133">Transmembrane helix</keyword>